<dbReference type="EMBL" id="PKPP01000924">
    <property type="protein sequence ID" value="PWA87341.1"/>
    <property type="molecule type" value="Genomic_DNA"/>
</dbReference>
<evidence type="ECO:0000259" key="1">
    <source>
        <dbReference type="Pfam" id="PF10551"/>
    </source>
</evidence>
<accession>A0A2U1PNK4</accession>
<proteinExistence type="predicted"/>
<dbReference type="AlphaFoldDB" id="A0A2U1PNK4"/>
<protein>
    <submittedName>
        <fullName evidence="2">FAR1 DNA binding domain, Zinc finger, SWIM-type, MULE transposase domain, FHY3/FAR1 family</fullName>
    </submittedName>
</protein>
<gene>
    <name evidence="2" type="ORF">CTI12_AA132730</name>
</gene>
<dbReference type="Pfam" id="PF10551">
    <property type="entry name" value="MULE"/>
    <property type="match status" value="1"/>
</dbReference>
<sequence length="74" mass="8661">MLNEFKFLKNVLRYNMVFVSFTAIDNDGKSVAIVAGMLKSEYAESYIWLLESFLTTFYKQPTLVVTYQDAMKRM</sequence>
<name>A0A2U1PNK4_ARTAN</name>
<dbReference type="InterPro" id="IPR018289">
    <property type="entry name" value="MULE_transposase_dom"/>
</dbReference>
<feature type="domain" description="MULE transposase" evidence="1">
    <location>
        <begin position="7"/>
        <end position="67"/>
    </location>
</feature>
<evidence type="ECO:0000313" key="2">
    <source>
        <dbReference type="EMBL" id="PWA87341.1"/>
    </source>
</evidence>
<keyword evidence="3" id="KW-1185">Reference proteome</keyword>
<evidence type="ECO:0000313" key="3">
    <source>
        <dbReference type="Proteomes" id="UP000245207"/>
    </source>
</evidence>
<dbReference type="OrthoDB" id="1426481at2759"/>
<reference evidence="2 3" key="1">
    <citation type="journal article" date="2018" name="Mol. Plant">
        <title>The genome of Artemisia annua provides insight into the evolution of Asteraceae family and artemisinin biosynthesis.</title>
        <authorList>
            <person name="Shen Q."/>
            <person name="Zhang L."/>
            <person name="Liao Z."/>
            <person name="Wang S."/>
            <person name="Yan T."/>
            <person name="Shi P."/>
            <person name="Liu M."/>
            <person name="Fu X."/>
            <person name="Pan Q."/>
            <person name="Wang Y."/>
            <person name="Lv Z."/>
            <person name="Lu X."/>
            <person name="Zhang F."/>
            <person name="Jiang W."/>
            <person name="Ma Y."/>
            <person name="Chen M."/>
            <person name="Hao X."/>
            <person name="Li L."/>
            <person name="Tang Y."/>
            <person name="Lv G."/>
            <person name="Zhou Y."/>
            <person name="Sun X."/>
            <person name="Brodelius P.E."/>
            <person name="Rose J.K.C."/>
            <person name="Tang K."/>
        </authorList>
    </citation>
    <scope>NUCLEOTIDE SEQUENCE [LARGE SCALE GENOMIC DNA]</scope>
    <source>
        <strain evidence="3">cv. Huhao1</strain>
        <tissue evidence="2">Leaf</tissue>
    </source>
</reference>
<comment type="caution">
    <text evidence="2">The sequence shown here is derived from an EMBL/GenBank/DDBJ whole genome shotgun (WGS) entry which is preliminary data.</text>
</comment>
<dbReference type="Proteomes" id="UP000245207">
    <property type="component" value="Unassembled WGS sequence"/>
</dbReference>
<dbReference type="PANTHER" id="PTHR47718">
    <property type="entry name" value="OS01G0519700 PROTEIN"/>
    <property type="match status" value="1"/>
</dbReference>
<organism evidence="2 3">
    <name type="scientific">Artemisia annua</name>
    <name type="common">Sweet wormwood</name>
    <dbReference type="NCBI Taxonomy" id="35608"/>
    <lineage>
        <taxon>Eukaryota</taxon>
        <taxon>Viridiplantae</taxon>
        <taxon>Streptophyta</taxon>
        <taxon>Embryophyta</taxon>
        <taxon>Tracheophyta</taxon>
        <taxon>Spermatophyta</taxon>
        <taxon>Magnoliopsida</taxon>
        <taxon>eudicotyledons</taxon>
        <taxon>Gunneridae</taxon>
        <taxon>Pentapetalae</taxon>
        <taxon>asterids</taxon>
        <taxon>campanulids</taxon>
        <taxon>Asterales</taxon>
        <taxon>Asteraceae</taxon>
        <taxon>Asteroideae</taxon>
        <taxon>Anthemideae</taxon>
        <taxon>Artemisiinae</taxon>
        <taxon>Artemisia</taxon>
    </lineage>
</organism>
<dbReference type="PANTHER" id="PTHR47718:SF12">
    <property type="entry name" value="PROTEIN FAR1-RELATED SEQUENCE"/>
    <property type="match status" value="1"/>
</dbReference>